<dbReference type="GeneID" id="115814834"/>
<dbReference type="AlphaFoldDB" id="A0A6J2VL06"/>
<dbReference type="Pfam" id="PF09810">
    <property type="entry name" value="Exo5"/>
    <property type="match status" value="2"/>
</dbReference>
<proteinExistence type="inferred from homology"/>
<dbReference type="GO" id="GO:0045145">
    <property type="term" value="F:single-stranded DNA 5'-3' DNA exonuclease activity"/>
    <property type="evidence" value="ECO:0007669"/>
    <property type="project" value="InterPro"/>
</dbReference>
<sequence>MDNSTSAELNDWDGISDSEFLDIPLEYPGADVCGSGRKRTGDIVKCSCNVSRRGINCLDFMDNSSSEELDDWDGISDSEFLDIPLEYPGPGSPQPTCCTRDSNEDKQFHHVTKTPDRSKERNEDRKSCEEIQGVKRKIYRVAPRSPMERFRRQHLNVTLLSEQSWCEMKVVNGLLRPQIRKREKECERMRTGAIIHLEREMAIPKTIPVDIRPREDTEAVKLLHLLQMIPELLEGQCVREFPVFGVLEGVFFMGVIDELSYNHKGELVLSELKTRTHKSMPHSAQTARDCFQVGMYKLLFDGMVKHEVQRHHFIDYLKLRPRQVLDAVVRAYAGNIGVQVDTFGELLDIFFMFLTWFDLSCVDVLQLEYCYQGSGLPIGTKKVQFDEALLRAELQASLAYWTGEREPRGVDIEEAWKCRSCAYQDCCDWRKGRSQLFETMNATPGLK</sequence>
<dbReference type="OrthoDB" id="354769at2759"/>
<feature type="compositionally biased region" description="Basic and acidic residues" evidence="2">
    <location>
        <begin position="101"/>
        <end position="126"/>
    </location>
</feature>
<dbReference type="GO" id="GO:0005634">
    <property type="term" value="C:nucleus"/>
    <property type="evidence" value="ECO:0007669"/>
    <property type="project" value="TreeGrafter"/>
</dbReference>
<dbReference type="FunCoup" id="A0A6J2VL06">
    <property type="interactions" value="383"/>
</dbReference>
<evidence type="ECO:0000313" key="4">
    <source>
        <dbReference type="RefSeq" id="XP_030633655.1"/>
    </source>
</evidence>
<dbReference type="PANTHER" id="PTHR14464">
    <property type="entry name" value="EXONUCLEASE V"/>
    <property type="match status" value="1"/>
</dbReference>
<keyword evidence="3" id="KW-1185">Reference proteome</keyword>
<dbReference type="GO" id="GO:0036297">
    <property type="term" value="P:interstrand cross-link repair"/>
    <property type="evidence" value="ECO:0007669"/>
    <property type="project" value="TreeGrafter"/>
</dbReference>
<gene>
    <name evidence="4" type="primary">exo5</name>
</gene>
<feature type="region of interest" description="Disordered" evidence="2">
    <location>
        <begin position="91"/>
        <end position="126"/>
    </location>
</feature>
<evidence type="ECO:0000256" key="1">
    <source>
        <dbReference type="ARBA" id="ARBA00009797"/>
    </source>
</evidence>
<organism evidence="3 4">
    <name type="scientific">Chanos chanos</name>
    <name type="common">Milkfish</name>
    <name type="synonym">Mugil chanos</name>
    <dbReference type="NCBI Taxonomy" id="29144"/>
    <lineage>
        <taxon>Eukaryota</taxon>
        <taxon>Metazoa</taxon>
        <taxon>Chordata</taxon>
        <taxon>Craniata</taxon>
        <taxon>Vertebrata</taxon>
        <taxon>Euteleostomi</taxon>
        <taxon>Actinopterygii</taxon>
        <taxon>Neopterygii</taxon>
        <taxon>Teleostei</taxon>
        <taxon>Ostariophysi</taxon>
        <taxon>Gonorynchiformes</taxon>
        <taxon>Chanidae</taxon>
        <taxon>Chanos</taxon>
    </lineage>
</organism>
<dbReference type="InParanoid" id="A0A6J2VL06"/>
<keyword evidence="4" id="KW-0378">Hydrolase</keyword>
<dbReference type="Gene3D" id="3.90.320.10">
    <property type="match status" value="1"/>
</dbReference>
<name>A0A6J2VL06_CHACN</name>
<dbReference type="InterPro" id="IPR019190">
    <property type="entry name" value="EXOV"/>
</dbReference>
<comment type="similarity">
    <text evidence="1">Belongs to the EXO5 family.</text>
</comment>
<reference evidence="4" key="1">
    <citation type="submission" date="2025-08" db="UniProtKB">
        <authorList>
            <consortium name="RefSeq"/>
        </authorList>
    </citation>
    <scope>IDENTIFICATION</scope>
</reference>
<keyword evidence="4" id="KW-0269">Exonuclease</keyword>
<dbReference type="RefSeq" id="XP_030633655.1">
    <property type="nucleotide sequence ID" value="XM_030777795.1"/>
</dbReference>
<dbReference type="CTD" id="64789"/>
<dbReference type="PANTHER" id="PTHR14464:SF4">
    <property type="entry name" value="EXONUCLEASE V"/>
    <property type="match status" value="1"/>
</dbReference>
<keyword evidence="4" id="KW-0540">Nuclease</keyword>
<dbReference type="Proteomes" id="UP000504632">
    <property type="component" value="Chromosome 6"/>
</dbReference>
<evidence type="ECO:0000256" key="2">
    <source>
        <dbReference type="SAM" id="MobiDB-lite"/>
    </source>
</evidence>
<dbReference type="InterPro" id="IPR011604">
    <property type="entry name" value="PDDEXK-like_dom_sf"/>
</dbReference>
<evidence type="ECO:0000313" key="3">
    <source>
        <dbReference type="Proteomes" id="UP000504632"/>
    </source>
</evidence>
<accession>A0A6J2VL06</accession>
<protein>
    <submittedName>
        <fullName evidence="4">Exonuclease V</fullName>
    </submittedName>
</protein>